<dbReference type="SUPFAM" id="SSF57889">
    <property type="entry name" value="Cysteine-rich domain"/>
    <property type="match status" value="1"/>
</dbReference>
<dbReference type="EMBL" id="JACEGQ020000019">
    <property type="protein sequence ID" value="KAH8480967.1"/>
    <property type="molecule type" value="Genomic_DNA"/>
</dbReference>
<organism evidence="3 4">
    <name type="scientific">Populus deltoides</name>
    <name type="common">Eastern poplar</name>
    <name type="synonym">Eastern cottonwood</name>
    <dbReference type="NCBI Taxonomy" id="3696"/>
    <lineage>
        <taxon>Eukaryota</taxon>
        <taxon>Viridiplantae</taxon>
        <taxon>Streptophyta</taxon>
        <taxon>Embryophyta</taxon>
        <taxon>Tracheophyta</taxon>
        <taxon>Spermatophyta</taxon>
        <taxon>Magnoliopsida</taxon>
        <taxon>eudicotyledons</taxon>
        <taxon>Gunneridae</taxon>
        <taxon>Pentapetalae</taxon>
        <taxon>rosids</taxon>
        <taxon>fabids</taxon>
        <taxon>Malpighiales</taxon>
        <taxon>Salicaceae</taxon>
        <taxon>Saliceae</taxon>
        <taxon>Populus</taxon>
    </lineage>
</organism>
<evidence type="ECO:0000313" key="4">
    <source>
        <dbReference type="Proteomes" id="UP000807159"/>
    </source>
</evidence>
<protein>
    <recommendedName>
        <fullName evidence="2">DC1 domain-containing protein</fullName>
    </recommendedName>
</protein>
<gene>
    <name evidence="3" type="ORF">H0E87_031023</name>
</gene>
<sequence>MVALKPFMVQPIFVKFVVTFGCTNHALNCPLSYQSILFTPIHPLTLIVRPPSLAGFFVCDGCRDMSPGFAFHCKACRFNLDVKCAISTDGEDLRSRKGPAYGCLDCEFYLHES</sequence>
<dbReference type="Proteomes" id="UP000807159">
    <property type="component" value="Chromosome 19"/>
</dbReference>
<dbReference type="PANTHER" id="PTHR46288">
    <property type="entry name" value="PHORBOL-ESTER/DAG-TYPE DOMAIN-CONTAINING PROTEIN"/>
    <property type="match status" value="1"/>
</dbReference>
<accession>A0A8T2WMN4</accession>
<comment type="caution">
    <text evidence="3">The sequence shown here is derived from an EMBL/GenBank/DDBJ whole genome shotgun (WGS) entry which is preliminary data.</text>
</comment>
<reference evidence="3" key="1">
    <citation type="journal article" date="2021" name="J. Hered.">
        <title>Genome Assembly of Salicaceae Populus deltoides (Eastern Cottonwood) I-69 Based on Nanopore Sequencing and Hi-C Technologies.</title>
        <authorList>
            <person name="Bai S."/>
            <person name="Wu H."/>
            <person name="Zhang J."/>
            <person name="Pan Z."/>
            <person name="Zhao W."/>
            <person name="Li Z."/>
            <person name="Tong C."/>
        </authorList>
    </citation>
    <scope>NUCLEOTIDE SEQUENCE</scope>
    <source>
        <tissue evidence="3">Leaf</tissue>
    </source>
</reference>
<proteinExistence type="predicted"/>
<dbReference type="Pfam" id="PF03107">
    <property type="entry name" value="C1_2"/>
    <property type="match status" value="1"/>
</dbReference>
<evidence type="ECO:0000313" key="3">
    <source>
        <dbReference type="EMBL" id="KAH8480967.1"/>
    </source>
</evidence>
<dbReference type="PANTHER" id="PTHR46288:SF27">
    <property type="entry name" value="CYSTEINE_HISTIDINE-RICH C1 DOMAIN FAMILY PROTEIN"/>
    <property type="match status" value="1"/>
</dbReference>
<dbReference type="InterPro" id="IPR004146">
    <property type="entry name" value="DC1"/>
</dbReference>
<feature type="domain" description="DC1" evidence="2">
    <location>
        <begin position="40"/>
        <end position="85"/>
    </location>
</feature>
<evidence type="ECO:0000259" key="2">
    <source>
        <dbReference type="Pfam" id="PF03107"/>
    </source>
</evidence>
<keyword evidence="4" id="KW-1185">Reference proteome</keyword>
<dbReference type="InterPro" id="IPR046349">
    <property type="entry name" value="C1-like_sf"/>
</dbReference>
<dbReference type="AlphaFoldDB" id="A0A8T2WMN4"/>
<evidence type="ECO:0000256" key="1">
    <source>
        <dbReference type="ARBA" id="ARBA00022737"/>
    </source>
</evidence>
<keyword evidence="1" id="KW-0677">Repeat</keyword>
<name>A0A8T2WMN4_POPDE</name>